<protein>
    <submittedName>
        <fullName evidence="2">Uncharacterized protein</fullName>
    </submittedName>
</protein>
<reference evidence="2" key="1">
    <citation type="journal article" date="2023" name="G3 (Bethesda)">
        <title>A reference genome for the long-term kleptoplast-retaining sea slug Elysia crispata morphotype clarki.</title>
        <authorList>
            <person name="Eastman K.E."/>
            <person name="Pendleton A.L."/>
            <person name="Shaikh M.A."/>
            <person name="Suttiyut T."/>
            <person name="Ogas R."/>
            <person name="Tomko P."/>
            <person name="Gavelis G."/>
            <person name="Widhalm J.R."/>
            <person name="Wisecaver J.H."/>
        </authorList>
    </citation>
    <scope>NUCLEOTIDE SEQUENCE</scope>
    <source>
        <strain evidence="2">ECLA1</strain>
    </source>
</reference>
<feature type="transmembrane region" description="Helical" evidence="1">
    <location>
        <begin position="49"/>
        <end position="70"/>
    </location>
</feature>
<proteinExistence type="predicted"/>
<sequence>MVSPTRIKVIQLSNAATSPTLGLLGWPSQQALWGLLPPECGKLKQDIHCLLYGGCLLAMGQTTICVFYLVPTTTTCAALTLRDIGRLESTGSTEMNTRVFMAL</sequence>
<accession>A0AAE1B8Q7</accession>
<gene>
    <name evidence="2" type="ORF">RRG08_048375</name>
</gene>
<dbReference type="Proteomes" id="UP001283361">
    <property type="component" value="Unassembled WGS sequence"/>
</dbReference>
<organism evidence="2 3">
    <name type="scientific">Elysia crispata</name>
    <name type="common">lettuce slug</name>
    <dbReference type="NCBI Taxonomy" id="231223"/>
    <lineage>
        <taxon>Eukaryota</taxon>
        <taxon>Metazoa</taxon>
        <taxon>Spiralia</taxon>
        <taxon>Lophotrochozoa</taxon>
        <taxon>Mollusca</taxon>
        <taxon>Gastropoda</taxon>
        <taxon>Heterobranchia</taxon>
        <taxon>Euthyneura</taxon>
        <taxon>Panpulmonata</taxon>
        <taxon>Sacoglossa</taxon>
        <taxon>Placobranchoidea</taxon>
        <taxon>Plakobranchidae</taxon>
        <taxon>Elysia</taxon>
    </lineage>
</organism>
<dbReference type="EMBL" id="JAWDGP010000283">
    <property type="protein sequence ID" value="KAK3801788.1"/>
    <property type="molecule type" value="Genomic_DNA"/>
</dbReference>
<keyword evidence="1" id="KW-1133">Transmembrane helix</keyword>
<keyword evidence="1" id="KW-0472">Membrane</keyword>
<keyword evidence="3" id="KW-1185">Reference proteome</keyword>
<keyword evidence="1" id="KW-0812">Transmembrane</keyword>
<evidence type="ECO:0000313" key="3">
    <source>
        <dbReference type="Proteomes" id="UP001283361"/>
    </source>
</evidence>
<comment type="caution">
    <text evidence="2">The sequence shown here is derived from an EMBL/GenBank/DDBJ whole genome shotgun (WGS) entry which is preliminary data.</text>
</comment>
<dbReference type="AlphaFoldDB" id="A0AAE1B8Q7"/>
<name>A0AAE1B8Q7_9GAST</name>
<evidence type="ECO:0000256" key="1">
    <source>
        <dbReference type="SAM" id="Phobius"/>
    </source>
</evidence>
<evidence type="ECO:0000313" key="2">
    <source>
        <dbReference type="EMBL" id="KAK3801788.1"/>
    </source>
</evidence>